<accession>A0A917DCI2</accession>
<feature type="domain" description="LysM" evidence="2">
    <location>
        <begin position="137"/>
        <end position="180"/>
    </location>
</feature>
<organism evidence="3 4">
    <name type="scientific">Flavobacterium orientale</name>
    <dbReference type="NCBI Taxonomy" id="1756020"/>
    <lineage>
        <taxon>Bacteria</taxon>
        <taxon>Pseudomonadati</taxon>
        <taxon>Bacteroidota</taxon>
        <taxon>Flavobacteriia</taxon>
        <taxon>Flavobacteriales</taxon>
        <taxon>Flavobacteriaceae</taxon>
        <taxon>Flavobacterium</taxon>
    </lineage>
</organism>
<dbReference type="Gene3D" id="3.40.50.2300">
    <property type="match status" value="1"/>
</dbReference>
<evidence type="ECO:0000259" key="2">
    <source>
        <dbReference type="PROSITE" id="PS51782"/>
    </source>
</evidence>
<evidence type="ECO:0000313" key="3">
    <source>
        <dbReference type="EMBL" id="GGD25908.1"/>
    </source>
</evidence>
<dbReference type="EMBL" id="BMFG01000005">
    <property type="protein sequence ID" value="GGD25908.1"/>
    <property type="molecule type" value="Genomic_DNA"/>
</dbReference>
<reference evidence="3" key="2">
    <citation type="submission" date="2020-09" db="EMBL/GenBank/DDBJ databases">
        <authorList>
            <person name="Sun Q."/>
            <person name="Zhou Y."/>
        </authorList>
    </citation>
    <scope>NUCLEOTIDE SEQUENCE</scope>
    <source>
        <strain evidence="3">CGMCC 1.12506</strain>
    </source>
</reference>
<feature type="chain" id="PRO_5037872118" description="LysM domain-containing protein" evidence="1">
    <location>
        <begin position="19"/>
        <end position="631"/>
    </location>
</feature>
<keyword evidence="1" id="KW-0732">Signal</keyword>
<dbReference type="SMART" id="SM00257">
    <property type="entry name" value="LysM"/>
    <property type="match status" value="4"/>
</dbReference>
<dbReference type="PROSITE" id="PS51782">
    <property type="entry name" value="LYSM"/>
    <property type="match status" value="4"/>
</dbReference>
<feature type="signal peptide" evidence="1">
    <location>
        <begin position="1"/>
        <end position="18"/>
    </location>
</feature>
<dbReference type="InterPro" id="IPR028082">
    <property type="entry name" value="Peripla_BP_I"/>
</dbReference>
<protein>
    <recommendedName>
        <fullName evidence="2">LysM domain-containing protein</fullName>
    </recommendedName>
</protein>
<evidence type="ECO:0000313" key="4">
    <source>
        <dbReference type="Proteomes" id="UP000625735"/>
    </source>
</evidence>
<dbReference type="PANTHER" id="PTHR33734:SF22">
    <property type="entry name" value="MEMBRANE-BOUND LYTIC MUREIN TRANSGLYCOSYLASE D"/>
    <property type="match status" value="1"/>
</dbReference>
<sequence>MNKIVYISFLLFFCLSSAQPGELKKHTVAKGETVAQIAQFYKVTPFDIYQLNPDAKLGIKENTILLIPKATGASAKVHEVKPGDTFYSIAKKYNLTNEQLEKANPSIDKFNLIIGQQLQLTSNGVTSNGNKTNETKTFHEVQPKETFYSISRLYDMSVSELEQLNPDVVSNLPVGYQLVIKKKANVKVEAESNPNNKVVVSETNSTDFKTYVVKPKETLFGISKEFGLSQVELVKLNPELENGLQEGMTLRVPKTQIKTNTIPIAKTTYRDLSKSVRVKETKEIVFLLPFNVSSIASDTTLSMQARLKRDSFLNMTLDFYSGALMAVDSARRLGMPLKIKFLDSKETRNSSNVVSLVHSENLKNSDIVIGPFYPQYVEKVAQLLSESNVPVISPLRETSTSYENLYQSMPSGDFVKNTMLDYLYAKNGNIIALIDNKRNATRKLLETEHKSIYITPLGEKGGFIGDSITPRLQKNKTNYFILDTGSTGMILSALNQCNKARSNGYKVELVVLEINDTFETDEIFQRLIKQKIIFPSMTKFEETLEFSNFSNSYRKKNNVFPNQFAIRGFDVTFDVMQRVLLPEGFESSVQTTSTVQLENKFDYFDRNDSGYSNKGVFIMQYQEDYSIIELD</sequence>
<dbReference type="InterPro" id="IPR018392">
    <property type="entry name" value="LysM"/>
</dbReference>
<dbReference type="Gene3D" id="3.10.350.10">
    <property type="entry name" value="LysM domain"/>
    <property type="match status" value="4"/>
</dbReference>
<feature type="domain" description="LysM" evidence="2">
    <location>
        <begin position="209"/>
        <end position="252"/>
    </location>
</feature>
<dbReference type="SUPFAM" id="SSF54106">
    <property type="entry name" value="LysM domain"/>
    <property type="match status" value="4"/>
</dbReference>
<dbReference type="GO" id="GO:0008932">
    <property type="term" value="F:lytic endotransglycosylase activity"/>
    <property type="evidence" value="ECO:0007669"/>
    <property type="project" value="TreeGrafter"/>
</dbReference>
<reference evidence="3" key="1">
    <citation type="journal article" date="2014" name="Int. J. Syst. Evol. Microbiol.">
        <title>Complete genome sequence of Corynebacterium casei LMG S-19264T (=DSM 44701T), isolated from a smear-ripened cheese.</title>
        <authorList>
            <consortium name="US DOE Joint Genome Institute (JGI-PGF)"/>
            <person name="Walter F."/>
            <person name="Albersmeier A."/>
            <person name="Kalinowski J."/>
            <person name="Ruckert C."/>
        </authorList>
    </citation>
    <scope>NUCLEOTIDE SEQUENCE</scope>
    <source>
        <strain evidence="3">CGMCC 1.12506</strain>
    </source>
</reference>
<dbReference type="RefSeq" id="WP_188361944.1">
    <property type="nucleotide sequence ID" value="NZ_BMFG01000005.1"/>
</dbReference>
<dbReference type="Pfam" id="PF01476">
    <property type="entry name" value="LysM"/>
    <property type="match status" value="4"/>
</dbReference>
<feature type="domain" description="LysM" evidence="2">
    <location>
        <begin position="24"/>
        <end position="67"/>
    </location>
</feature>
<gene>
    <name evidence="3" type="ORF">GCM10011343_15030</name>
</gene>
<dbReference type="Proteomes" id="UP000625735">
    <property type="component" value="Unassembled WGS sequence"/>
</dbReference>
<proteinExistence type="predicted"/>
<name>A0A917DCI2_9FLAO</name>
<comment type="caution">
    <text evidence="3">The sequence shown here is derived from an EMBL/GenBank/DDBJ whole genome shotgun (WGS) entry which is preliminary data.</text>
</comment>
<evidence type="ECO:0000256" key="1">
    <source>
        <dbReference type="SAM" id="SignalP"/>
    </source>
</evidence>
<dbReference type="PANTHER" id="PTHR33734">
    <property type="entry name" value="LYSM DOMAIN-CONTAINING GPI-ANCHORED PROTEIN 2"/>
    <property type="match status" value="1"/>
</dbReference>
<feature type="domain" description="LysM" evidence="2">
    <location>
        <begin position="76"/>
        <end position="120"/>
    </location>
</feature>
<dbReference type="InterPro" id="IPR036779">
    <property type="entry name" value="LysM_dom_sf"/>
</dbReference>
<dbReference type="CDD" id="cd00118">
    <property type="entry name" value="LysM"/>
    <property type="match status" value="4"/>
</dbReference>
<dbReference type="SUPFAM" id="SSF53822">
    <property type="entry name" value="Periplasmic binding protein-like I"/>
    <property type="match status" value="1"/>
</dbReference>
<keyword evidence="4" id="KW-1185">Reference proteome</keyword>
<dbReference type="AlphaFoldDB" id="A0A917DCI2"/>